<dbReference type="AlphaFoldDB" id="A0A017SPH9"/>
<feature type="region of interest" description="Disordered" evidence="1">
    <location>
        <begin position="179"/>
        <end position="203"/>
    </location>
</feature>
<feature type="domain" description="Calcineurin-like phosphoesterase" evidence="2">
    <location>
        <begin position="33"/>
        <end position="229"/>
    </location>
</feature>
<evidence type="ECO:0000259" key="2">
    <source>
        <dbReference type="Pfam" id="PF00149"/>
    </source>
</evidence>
<proteinExistence type="predicted"/>
<dbReference type="SUPFAM" id="SSF56300">
    <property type="entry name" value="Metallo-dependent phosphatases"/>
    <property type="match status" value="1"/>
</dbReference>
<dbReference type="EMBL" id="KK088412">
    <property type="protein sequence ID" value="EYE98888.1"/>
    <property type="molecule type" value="Genomic_DNA"/>
</dbReference>
<keyword evidence="4" id="KW-1185">Reference proteome</keyword>
<evidence type="ECO:0000313" key="3">
    <source>
        <dbReference type="EMBL" id="EYE98888.1"/>
    </source>
</evidence>
<dbReference type="InterPro" id="IPR004843">
    <property type="entry name" value="Calcineurin-like_PHP"/>
</dbReference>
<evidence type="ECO:0000256" key="1">
    <source>
        <dbReference type="SAM" id="MobiDB-lite"/>
    </source>
</evidence>
<dbReference type="PANTHER" id="PTHR37844">
    <property type="entry name" value="SER/THR PROTEIN PHOSPHATASE SUPERFAMILY (AFU_ORTHOLOGUE AFUA_1G14840)"/>
    <property type="match status" value="1"/>
</dbReference>
<reference evidence="4" key="1">
    <citation type="journal article" date="2014" name="Nat. Commun.">
        <title>Genomic adaptations of the halophilic Dead Sea filamentous fungus Eurotium rubrum.</title>
        <authorList>
            <person name="Kis-Papo T."/>
            <person name="Weig A.R."/>
            <person name="Riley R."/>
            <person name="Persoh D."/>
            <person name="Salamov A."/>
            <person name="Sun H."/>
            <person name="Lipzen A."/>
            <person name="Wasser S.P."/>
            <person name="Rambold G."/>
            <person name="Grigoriev I.V."/>
            <person name="Nevo E."/>
        </authorList>
    </citation>
    <scope>NUCLEOTIDE SEQUENCE [LARGE SCALE GENOMIC DNA]</scope>
    <source>
        <strain evidence="4">CBS 135680</strain>
    </source>
</reference>
<dbReference type="OrthoDB" id="550558at2759"/>
<dbReference type="RefSeq" id="XP_040642576.1">
    <property type="nucleotide sequence ID" value="XM_040779907.1"/>
</dbReference>
<evidence type="ECO:0000313" key="4">
    <source>
        <dbReference type="Proteomes" id="UP000019804"/>
    </source>
</evidence>
<organism evidence="3 4">
    <name type="scientific">Aspergillus ruber (strain CBS 135680)</name>
    <dbReference type="NCBI Taxonomy" id="1388766"/>
    <lineage>
        <taxon>Eukaryota</taxon>
        <taxon>Fungi</taxon>
        <taxon>Dikarya</taxon>
        <taxon>Ascomycota</taxon>
        <taxon>Pezizomycotina</taxon>
        <taxon>Eurotiomycetes</taxon>
        <taxon>Eurotiomycetidae</taxon>
        <taxon>Eurotiales</taxon>
        <taxon>Aspergillaceae</taxon>
        <taxon>Aspergillus</taxon>
        <taxon>Aspergillus subgen. Aspergillus</taxon>
    </lineage>
</organism>
<dbReference type="Proteomes" id="UP000019804">
    <property type="component" value="Unassembled WGS sequence"/>
</dbReference>
<dbReference type="PANTHER" id="PTHR37844:SF2">
    <property type="entry name" value="SER_THR PROTEIN PHOSPHATASE SUPERFAMILY (AFU_ORTHOLOGUE AFUA_1G14840)"/>
    <property type="match status" value="1"/>
</dbReference>
<dbReference type="HOGENOM" id="CLU_060372_0_1_1"/>
<name>A0A017SPH9_ASPRC</name>
<sequence>MTRIDLQIISGLHLETHPSYASYTFPQTAPNLALLGDIGHVEDPQLFTFLEDQLSRYSIVFYLLGNHDPYHMSFQLARKKMRVFQANVDKRKIMLGKFVFLDQTRFDFSDGITILGCTLFSHVPLHQEFAVESRMVDFRDILRWNVGEHNAAHESDLNWLDDQVGRMAVDEPHRRIVILSHHSPSTDPSSRDPRHEGSEVSSGFATDLSDKECWRASNVVAWAFGHTHYNCEFRDKGGKIIMTNQKGYYVYPNKTFNAGRVFTVGE</sequence>
<protein>
    <submittedName>
        <fullName evidence="3">Ser/Thr protein phosphatase</fullName>
    </submittedName>
</protein>
<dbReference type="Gene3D" id="3.60.21.10">
    <property type="match status" value="1"/>
</dbReference>
<accession>A0A017SPH9</accession>
<gene>
    <name evidence="3" type="ORF">EURHEDRAFT_399212</name>
</gene>
<feature type="compositionally biased region" description="Basic and acidic residues" evidence="1">
    <location>
        <begin position="189"/>
        <end position="198"/>
    </location>
</feature>
<dbReference type="Pfam" id="PF00149">
    <property type="entry name" value="Metallophos"/>
    <property type="match status" value="1"/>
</dbReference>
<dbReference type="GeneID" id="63695031"/>
<dbReference type="InterPro" id="IPR029052">
    <property type="entry name" value="Metallo-depent_PP-like"/>
</dbReference>
<dbReference type="GO" id="GO:0016787">
    <property type="term" value="F:hydrolase activity"/>
    <property type="evidence" value="ECO:0007669"/>
    <property type="project" value="InterPro"/>
</dbReference>